<evidence type="ECO:0000256" key="10">
    <source>
        <dbReference type="ARBA" id="ARBA00048743"/>
    </source>
</evidence>
<dbReference type="CDD" id="cd01672">
    <property type="entry name" value="TMPK"/>
    <property type="match status" value="1"/>
</dbReference>
<evidence type="ECO:0000256" key="11">
    <source>
        <dbReference type="ARBA" id="ARBA00057735"/>
    </source>
</evidence>
<comment type="similarity">
    <text evidence="1 12">Belongs to the thymidylate kinase family.</text>
</comment>
<feature type="binding site" evidence="12">
    <location>
        <begin position="11"/>
        <end position="18"/>
    </location>
    <ligand>
        <name>ATP</name>
        <dbReference type="ChEBI" id="CHEBI:30616"/>
    </ligand>
</feature>
<dbReference type="PANTHER" id="PTHR10344:SF4">
    <property type="entry name" value="UMP-CMP KINASE 2, MITOCHONDRIAL"/>
    <property type="match status" value="1"/>
</dbReference>
<evidence type="ECO:0000313" key="15">
    <source>
        <dbReference type="Proteomes" id="UP000078476"/>
    </source>
</evidence>
<keyword evidence="6 12" id="KW-0547">Nucleotide-binding</keyword>
<protein>
    <recommendedName>
        <fullName evidence="3 12">Thymidylate kinase</fullName>
        <ecNumber evidence="2 12">2.7.4.9</ecNumber>
    </recommendedName>
    <alternativeName>
        <fullName evidence="9 12">dTMP kinase</fullName>
    </alternativeName>
</protein>
<sequence length="208" mass="23696">MKLGRFITLEGGEGVGKSTNLQFIEQILLERQIEVVITREPGGTELAERIRKLLLEKSDELITSQAELLLMFAARAQHIQHVILPAMQQGRWVLCDRFTDATYAYQGGGRNMDVNMIAWLEQLVQGSLRPNLTLLLDAPVEIGMRRAMHRGKLDRFETEKVDFFQRVRQAYLERASLDQNRYSIIDASLPLIEVQAQITQAIDKLCTA</sequence>
<dbReference type="InterPro" id="IPR027417">
    <property type="entry name" value="P-loop_NTPase"/>
</dbReference>
<comment type="caution">
    <text evidence="14">The sequence shown here is derived from an EMBL/GenBank/DDBJ whole genome shotgun (WGS) entry which is preliminary data.</text>
</comment>
<feature type="domain" description="Thymidylate kinase-like" evidence="13">
    <location>
        <begin position="9"/>
        <end position="198"/>
    </location>
</feature>
<dbReference type="AlphaFoldDB" id="A0A177MVH8"/>
<dbReference type="Gene3D" id="3.40.50.300">
    <property type="entry name" value="P-loop containing nucleotide triphosphate hydrolases"/>
    <property type="match status" value="1"/>
</dbReference>
<keyword evidence="5 12" id="KW-0545">Nucleotide biosynthesis</keyword>
<dbReference type="Proteomes" id="UP000078476">
    <property type="component" value="Unassembled WGS sequence"/>
</dbReference>
<evidence type="ECO:0000256" key="3">
    <source>
        <dbReference type="ARBA" id="ARBA00017144"/>
    </source>
</evidence>
<dbReference type="NCBIfam" id="TIGR00041">
    <property type="entry name" value="DTMP_kinase"/>
    <property type="match status" value="1"/>
</dbReference>
<evidence type="ECO:0000259" key="13">
    <source>
        <dbReference type="Pfam" id="PF02223"/>
    </source>
</evidence>
<gene>
    <name evidence="12" type="primary">tmk</name>
    <name evidence="14" type="ORF">A1359_18405</name>
</gene>
<accession>A0A177MVH8</accession>
<evidence type="ECO:0000256" key="8">
    <source>
        <dbReference type="ARBA" id="ARBA00022840"/>
    </source>
</evidence>
<evidence type="ECO:0000256" key="2">
    <source>
        <dbReference type="ARBA" id="ARBA00012980"/>
    </source>
</evidence>
<dbReference type="GO" id="GO:0005829">
    <property type="term" value="C:cytosol"/>
    <property type="evidence" value="ECO:0007669"/>
    <property type="project" value="TreeGrafter"/>
</dbReference>
<dbReference type="GO" id="GO:0006235">
    <property type="term" value="P:dTTP biosynthetic process"/>
    <property type="evidence" value="ECO:0007669"/>
    <property type="project" value="UniProtKB-UniRule"/>
</dbReference>
<dbReference type="HAMAP" id="MF_00165">
    <property type="entry name" value="Thymidylate_kinase"/>
    <property type="match status" value="1"/>
</dbReference>
<proteinExistence type="inferred from homology"/>
<comment type="catalytic activity">
    <reaction evidence="10 12">
        <text>dTMP + ATP = dTDP + ADP</text>
        <dbReference type="Rhea" id="RHEA:13517"/>
        <dbReference type="ChEBI" id="CHEBI:30616"/>
        <dbReference type="ChEBI" id="CHEBI:58369"/>
        <dbReference type="ChEBI" id="CHEBI:63528"/>
        <dbReference type="ChEBI" id="CHEBI:456216"/>
        <dbReference type="EC" id="2.7.4.9"/>
    </reaction>
</comment>
<evidence type="ECO:0000256" key="9">
    <source>
        <dbReference type="ARBA" id="ARBA00029962"/>
    </source>
</evidence>
<evidence type="ECO:0000256" key="12">
    <source>
        <dbReference type="HAMAP-Rule" id="MF_00165"/>
    </source>
</evidence>
<dbReference type="GO" id="GO:0005524">
    <property type="term" value="F:ATP binding"/>
    <property type="evidence" value="ECO:0007669"/>
    <property type="project" value="UniProtKB-UniRule"/>
</dbReference>
<dbReference type="InterPro" id="IPR039430">
    <property type="entry name" value="Thymidylate_kin-like_dom"/>
</dbReference>
<dbReference type="Pfam" id="PF02223">
    <property type="entry name" value="Thymidylate_kin"/>
    <property type="match status" value="1"/>
</dbReference>
<evidence type="ECO:0000256" key="5">
    <source>
        <dbReference type="ARBA" id="ARBA00022727"/>
    </source>
</evidence>
<dbReference type="PANTHER" id="PTHR10344">
    <property type="entry name" value="THYMIDYLATE KINASE"/>
    <property type="match status" value="1"/>
</dbReference>
<keyword evidence="15" id="KW-1185">Reference proteome</keyword>
<dbReference type="InterPro" id="IPR018094">
    <property type="entry name" value="Thymidylate_kinase"/>
</dbReference>
<dbReference type="FunFam" id="3.40.50.300:FF:000225">
    <property type="entry name" value="Thymidylate kinase"/>
    <property type="match status" value="1"/>
</dbReference>
<dbReference type="GO" id="GO:0006227">
    <property type="term" value="P:dUDP biosynthetic process"/>
    <property type="evidence" value="ECO:0007669"/>
    <property type="project" value="TreeGrafter"/>
</dbReference>
<dbReference type="GO" id="GO:0004798">
    <property type="term" value="F:dTMP kinase activity"/>
    <property type="evidence" value="ECO:0007669"/>
    <property type="project" value="UniProtKB-UniRule"/>
</dbReference>
<dbReference type="RefSeq" id="WP_066988154.1">
    <property type="nucleotide sequence ID" value="NZ_LUUI01000166.1"/>
</dbReference>
<keyword evidence="4 12" id="KW-0808">Transferase</keyword>
<evidence type="ECO:0000256" key="1">
    <source>
        <dbReference type="ARBA" id="ARBA00009776"/>
    </source>
</evidence>
<name>A0A177MVH8_9GAMM</name>
<dbReference type="EC" id="2.7.4.9" evidence="2 12"/>
<keyword evidence="8 12" id="KW-0067">ATP-binding</keyword>
<keyword evidence="7 12" id="KW-0418">Kinase</keyword>
<comment type="function">
    <text evidence="11 12">Phosphorylation of dTMP to form dTDP in both de novo and salvage pathways of dTTP synthesis.</text>
</comment>
<dbReference type="SUPFAM" id="SSF52540">
    <property type="entry name" value="P-loop containing nucleoside triphosphate hydrolases"/>
    <property type="match status" value="1"/>
</dbReference>
<dbReference type="OrthoDB" id="9774907at2"/>
<dbReference type="STRING" id="980561.A1359_18405"/>
<dbReference type="GO" id="GO:0006233">
    <property type="term" value="P:dTDP biosynthetic process"/>
    <property type="evidence" value="ECO:0007669"/>
    <property type="project" value="InterPro"/>
</dbReference>
<dbReference type="EMBL" id="LUUI01000166">
    <property type="protein sequence ID" value="OAI09716.1"/>
    <property type="molecule type" value="Genomic_DNA"/>
</dbReference>
<evidence type="ECO:0000256" key="7">
    <source>
        <dbReference type="ARBA" id="ARBA00022777"/>
    </source>
</evidence>
<evidence type="ECO:0000256" key="6">
    <source>
        <dbReference type="ARBA" id="ARBA00022741"/>
    </source>
</evidence>
<evidence type="ECO:0000256" key="4">
    <source>
        <dbReference type="ARBA" id="ARBA00022679"/>
    </source>
</evidence>
<evidence type="ECO:0000313" key="14">
    <source>
        <dbReference type="EMBL" id="OAI09716.1"/>
    </source>
</evidence>
<reference evidence="14 15" key="1">
    <citation type="submission" date="2016-03" db="EMBL/GenBank/DDBJ databases">
        <authorList>
            <person name="Ploux O."/>
        </authorList>
    </citation>
    <scope>NUCLEOTIDE SEQUENCE [LARGE SCALE GENOMIC DNA]</scope>
    <source>
        <strain evidence="14 15">R-45370</strain>
    </source>
</reference>
<organism evidence="14 15">
    <name type="scientific">Methylomonas lenta</name>
    <dbReference type="NCBI Taxonomy" id="980561"/>
    <lineage>
        <taxon>Bacteria</taxon>
        <taxon>Pseudomonadati</taxon>
        <taxon>Pseudomonadota</taxon>
        <taxon>Gammaproteobacteria</taxon>
        <taxon>Methylococcales</taxon>
        <taxon>Methylococcaceae</taxon>
        <taxon>Methylomonas</taxon>
    </lineage>
</organism>